<accession>A0A2P8G008</accession>
<comment type="caution">
    <text evidence="3">The sequence shown here is derived from an EMBL/GenBank/DDBJ whole genome shotgun (WGS) entry which is preliminary data.</text>
</comment>
<feature type="signal peptide" evidence="1">
    <location>
        <begin position="1"/>
        <end position="20"/>
    </location>
</feature>
<dbReference type="SUPFAM" id="SSF49452">
    <property type="entry name" value="Starch-binding domain-like"/>
    <property type="match status" value="1"/>
</dbReference>
<evidence type="ECO:0000313" key="3">
    <source>
        <dbReference type="EMBL" id="PSL27311.1"/>
    </source>
</evidence>
<keyword evidence="3" id="KW-0378">Hydrolase</keyword>
<keyword evidence="3" id="KW-0121">Carboxypeptidase</keyword>
<organism evidence="3 4">
    <name type="scientific">Dyadobacter jiangsuensis</name>
    <dbReference type="NCBI Taxonomy" id="1591085"/>
    <lineage>
        <taxon>Bacteria</taxon>
        <taxon>Pseudomonadati</taxon>
        <taxon>Bacteroidota</taxon>
        <taxon>Cytophagia</taxon>
        <taxon>Cytophagales</taxon>
        <taxon>Spirosomataceae</taxon>
        <taxon>Dyadobacter</taxon>
    </lineage>
</organism>
<evidence type="ECO:0000313" key="4">
    <source>
        <dbReference type="Proteomes" id="UP000241964"/>
    </source>
</evidence>
<dbReference type="OrthoDB" id="1682379at2"/>
<dbReference type="InterPro" id="IPR041700">
    <property type="entry name" value="OMP_b-brl_3"/>
</dbReference>
<sequence>MEAFKLICCLLLLSLSPLFAQKVTPGGSPQAGGISGIVLDSASRKPLRIASVSLLHARDSAYVTATTTGGDGDFLFRKVAPGSYRLLVTFMGYKNISLPITVTRDASLNVGTLLMTEQGTQLNEVVIKQERAPVTIKQDTIEFNAGSFKTQPNAQVEELLRKLPGVEVARDGSIKANGQAVNKVLVDGKPFFGNDPKMATRNLPADIVDKVQMFDQSSDQSQFSGVDDGDRERTINITIKKDKGKGYFGQNALGAGTKNGEQSARYEAKLNVNRFNNHNGGPNRQISVIGQANNLNQQNFTMSAGGGGPQLIGQPGDGGDDGPAAPSNITEVAALGANYRTESSAVKWGKRSEMAASYFANRAVTITDQQSHRENILPGQSFLTDQSNYSKNTQLTHRINGRFDLPIDSLTSLRLTPNVSFQTKDLLSQSNSYSYRSITDSLNRGLTHYDLHGTGLNGYNNLLLMRKLRKEGRSLSANLNTILTTSNTTAYNRSENTFFDTLTTGARQNIDQRNAQEQSAFQNTMTVSFTEPISFTKKLEFRYAYSNNFGKLFRNVANKTEETDEYDRPDASLSRNFVNTFETNRLGATFQTRRLRYTIALGADAQLASLRPVDRSSDAGYRSRYGYFMPNALFSYTFRGNKNLRLQYRTRVVSPGITQLIPVADNSNPLNISIGNPALRPEYYHNLTLTFSTSSRGGTDNLFIFSSFNQSNNRIGVSTATNSSGAQVTTPINTRGFISGNGFVGLSKKIEPLRLSVNLSTQGSVARNTNVINESDNVTTSTSIGQGIRLQSDYNGRIDYGLSARITYQQARYSLLSQQNMQYWSQYATGDVHWQLPGNIVIASDLTYTGNTGRAEGYNQRFLLWNASVSKQFLRTKQAEVRLQVFDLLNQNRSLIRNTGDAYIEDVRSRILKRYFLISLVYNLRKFGV</sequence>
<dbReference type="AlphaFoldDB" id="A0A2P8G008"/>
<dbReference type="EMBL" id="PYAS01000008">
    <property type="protein sequence ID" value="PSL27311.1"/>
    <property type="molecule type" value="Genomic_DNA"/>
</dbReference>
<dbReference type="GO" id="GO:0030246">
    <property type="term" value="F:carbohydrate binding"/>
    <property type="evidence" value="ECO:0007669"/>
    <property type="project" value="InterPro"/>
</dbReference>
<feature type="chain" id="PRO_5015121587" evidence="1">
    <location>
        <begin position="21"/>
        <end position="929"/>
    </location>
</feature>
<name>A0A2P8G008_9BACT</name>
<dbReference type="Gene3D" id="2.60.40.1120">
    <property type="entry name" value="Carboxypeptidase-like, regulatory domain"/>
    <property type="match status" value="1"/>
</dbReference>
<protein>
    <submittedName>
        <fullName evidence="3">Carboxypeptidase-like protein</fullName>
    </submittedName>
</protein>
<keyword evidence="1" id="KW-0732">Signal</keyword>
<dbReference type="RefSeq" id="WP_106596715.1">
    <property type="nucleotide sequence ID" value="NZ_PYAS01000008.1"/>
</dbReference>
<keyword evidence="4" id="KW-1185">Reference proteome</keyword>
<reference evidence="3 4" key="1">
    <citation type="submission" date="2018-03" db="EMBL/GenBank/DDBJ databases">
        <title>Genomic Encyclopedia of Archaeal and Bacterial Type Strains, Phase II (KMG-II): from individual species to whole genera.</title>
        <authorList>
            <person name="Goeker M."/>
        </authorList>
    </citation>
    <scope>NUCLEOTIDE SEQUENCE [LARGE SCALE GENOMIC DNA]</scope>
    <source>
        <strain evidence="3 4">DSM 29057</strain>
    </source>
</reference>
<proteinExistence type="predicted"/>
<dbReference type="Pfam" id="PF14905">
    <property type="entry name" value="OMP_b-brl_3"/>
    <property type="match status" value="1"/>
</dbReference>
<keyword evidence="3" id="KW-0645">Protease</keyword>
<dbReference type="Proteomes" id="UP000241964">
    <property type="component" value="Unassembled WGS sequence"/>
</dbReference>
<evidence type="ECO:0000256" key="1">
    <source>
        <dbReference type="SAM" id="SignalP"/>
    </source>
</evidence>
<evidence type="ECO:0000259" key="2">
    <source>
        <dbReference type="Pfam" id="PF14905"/>
    </source>
</evidence>
<gene>
    <name evidence="3" type="ORF">CLV60_108167</name>
</gene>
<dbReference type="SUPFAM" id="SSF56935">
    <property type="entry name" value="Porins"/>
    <property type="match status" value="1"/>
</dbReference>
<dbReference type="Pfam" id="PF13715">
    <property type="entry name" value="CarbopepD_reg_2"/>
    <property type="match status" value="1"/>
</dbReference>
<dbReference type="GO" id="GO:0004180">
    <property type="term" value="F:carboxypeptidase activity"/>
    <property type="evidence" value="ECO:0007669"/>
    <property type="project" value="UniProtKB-KW"/>
</dbReference>
<dbReference type="InterPro" id="IPR013784">
    <property type="entry name" value="Carb-bd-like_fold"/>
</dbReference>
<feature type="domain" description="Outer membrane protein beta-barrel" evidence="2">
    <location>
        <begin position="466"/>
        <end position="922"/>
    </location>
</feature>